<keyword evidence="1" id="KW-0812">Transmembrane</keyword>
<protein>
    <submittedName>
        <fullName evidence="2">Retinol dehydrogenase</fullName>
    </submittedName>
</protein>
<evidence type="ECO:0000313" key="2">
    <source>
        <dbReference type="EMBL" id="KAJ7371560.1"/>
    </source>
</evidence>
<dbReference type="OrthoDB" id="2102561at2759"/>
<evidence type="ECO:0000313" key="3">
    <source>
        <dbReference type="Proteomes" id="UP001163046"/>
    </source>
</evidence>
<organism evidence="2 3">
    <name type="scientific">Desmophyllum pertusum</name>
    <dbReference type="NCBI Taxonomy" id="174260"/>
    <lineage>
        <taxon>Eukaryota</taxon>
        <taxon>Metazoa</taxon>
        <taxon>Cnidaria</taxon>
        <taxon>Anthozoa</taxon>
        <taxon>Hexacorallia</taxon>
        <taxon>Scleractinia</taxon>
        <taxon>Caryophylliina</taxon>
        <taxon>Caryophylliidae</taxon>
        <taxon>Desmophyllum</taxon>
    </lineage>
</organism>
<proteinExistence type="predicted"/>
<comment type="caution">
    <text evidence="2">The sequence shown here is derived from an EMBL/GenBank/DDBJ whole genome shotgun (WGS) entry which is preliminary data.</text>
</comment>
<name>A0A9W9YY77_9CNID</name>
<keyword evidence="1" id="KW-1133">Transmembrane helix</keyword>
<dbReference type="PANTHER" id="PTHR43313:SF50">
    <property type="entry name" value="GH26015P"/>
    <property type="match status" value="1"/>
</dbReference>
<evidence type="ECO:0000256" key="1">
    <source>
        <dbReference type="SAM" id="Phobius"/>
    </source>
</evidence>
<dbReference type="Gene3D" id="3.40.50.720">
    <property type="entry name" value="NAD(P)-binding Rossmann-like Domain"/>
    <property type="match status" value="1"/>
</dbReference>
<dbReference type="AlphaFoldDB" id="A0A9W9YY77"/>
<dbReference type="GO" id="GO:0016491">
    <property type="term" value="F:oxidoreductase activity"/>
    <property type="evidence" value="ECO:0007669"/>
    <property type="project" value="TreeGrafter"/>
</dbReference>
<dbReference type="GO" id="GO:0008202">
    <property type="term" value="P:steroid metabolic process"/>
    <property type="evidence" value="ECO:0007669"/>
    <property type="project" value="TreeGrafter"/>
</dbReference>
<gene>
    <name evidence="2" type="primary">SDR9C7_2</name>
    <name evidence="2" type="ORF">OS493_024902</name>
</gene>
<keyword evidence="1" id="KW-0472">Membrane</keyword>
<feature type="transmembrane region" description="Helical" evidence="1">
    <location>
        <begin position="95"/>
        <end position="115"/>
    </location>
</feature>
<keyword evidence="3" id="KW-1185">Reference proteome</keyword>
<accession>A0A9W9YY77</accession>
<dbReference type="Proteomes" id="UP001163046">
    <property type="component" value="Unassembled WGS sequence"/>
</dbReference>
<reference evidence="2" key="1">
    <citation type="submission" date="2023-01" db="EMBL/GenBank/DDBJ databases">
        <title>Genome assembly of the deep-sea coral Lophelia pertusa.</title>
        <authorList>
            <person name="Herrera S."/>
            <person name="Cordes E."/>
        </authorList>
    </citation>
    <scope>NUCLEOTIDE SEQUENCE</scope>
    <source>
        <strain evidence="2">USNM1676648</strain>
        <tissue evidence="2">Polyp</tissue>
    </source>
</reference>
<sequence length="148" mass="17475">MHPWGIKVSIMEPGGFQTQITEPRAIKRRMRQGWDDLSEELKKEYGKDYLEKGIKLFTFYPLSSRTYQVVDAVVDALTSQSPRDRYLVGFDARFFFAWMFWLPAVVVDFIMTSLIQWNPAIRPPRLIRPPRCYDHFVVARTKTHSFLI</sequence>
<dbReference type="PANTHER" id="PTHR43313">
    <property type="entry name" value="SHORT-CHAIN DEHYDROGENASE/REDUCTASE FAMILY 9C"/>
    <property type="match status" value="1"/>
</dbReference>
<dbReference type="EMBL" id="MU826845">
    <property type="protein sequence ID" value="KAJ7371560.1"/>
    <property type="molecule type" value="Genomic_DNA"/>
</dbReference>